<sequence>MISNHLHSITTLFQDIRNDYSKKQLYLITSTFLLAIFARIWNISDWFSPYVDYDEGAWVVGARLLLQSKNLYTDVFFVHPPLFEYILELIYSIFGYSFIYARYLNIIISIATIFIWFVMSRKLIGSEGAIFSLALFALDPINVFHARRAVQEPLGLFFLSISLFFLTPYIKNEAKKPSNMILSGLCLGFMITTKYIFLPAIFGIGLGLIVLIYFRYTKKQSTVGKEIKPLATLIMSTTIGFLAITAHLWIKIPEKFLQQTFFIHIGRDGTGSFPSLLAAVENFNRLASTGSAWMRWYHFPMFISVVCLLIILAKVIFRFYNDESVGETKIFLTTSLMGAIVLCQFVSFLPRYYVASVPFFTLVVPCFLLTWRELDDALLGSWTAYISTVIVILIFIMLLIPVPFAPHGYDVTWEISTEGEKEAYEQTADYLENNDAEVVYSTNPTITALTRNVSTTGNYESFANLYLRDQTPEAYADNILSQNVDYIVFDPWFSRWSGGYGEINNRFGFKIKDNTEIVHTVQLERGGTIDIYRVSESNNSE</sequence>
<dbReference type="Proteomes" id="UP000705823">
    <property type="component" value="Unassembled WGS sequence"/>
</dbReference>
<evidence type="ECO:0000256" key="4">
    <source>
        <dbReference type="ARBA" id="ARBA00022679"/>
    </source>
</evidence>
<keyword evidence="7 8" id="KW-0472">Membrane</keyword>
<feature type="transmembrane region" description="Helical" evidence="8">
    <location>
        <begin position="383"/>
        <end position="404"/>
    </location>
</feature>
<evidence type="ECO:0000256" key="8">
    <source>
        <dbReference type="SAM" id="Phobius"/>
    </source>
</evidence>
<keyword evidence="11" id="KW-1185">Reference proteome</keyword>
<feature type="domain" description="Glycosyltransferase RgtA/B/C/D-like" evidence="9">
    <location>
        <begin position="79"/>
        <end position="214"/>
    </location>
</feature>
<accession>A0A8J8PDK7</accession>
<feature type="transmembrane region" description="Helical" evidence="8">
    <location>
        <begin position="25"/>
        <end position="44"/>
    </location>
</feature>
<dbReference type="EMBL" id="RKLU01000001">
    <property type="protein sequence ID" value="TQQ83370.1"/>
    <property type="molecule type" value="Genomic_DNA"/>
</dbReference>
<dbReference type="GO" id="GO:0008610">
    <property type="term" value="P:lipid biosynthetic process"/>
    <property type="evidence" value="ECO:0007669"/>
    <property type="project" value="UniProtKB-ARBA"/>
</dbReference>
<keyword evidence="3" id="KW-0328">Glycosyltransferase</keyword>
<evidence type="ECO:0000313" key="11">
    <source>
        <dbReference type="Proteomes" id="UP000705823"/>
    </source>
</evidence>
<dbReference type="PANTHER" id="PTHR33908:SF11">
    <property type="entry name" value="MEMBRANE PROTEIN"/>
    <property type="match status" value="1"/>
</dbReference>
<dbReference type="GO" id="GO:0016763">
    <property type="term" value="F:pentosyltransferase activity"/>
    <property type="evidence" value="ECO:0007669"/>
    <property type="project" value="TreeGrafter"/>
</dbReference>
<evidence type="ECO:0000256" key="2">
    <source>
        <dbReference type="ARBA" id="ARBA00022475"/>
    </source>
</evidence>
<comment type="caution">
    <text evidence="10">The sequence shown here is derived from an EMBL/GenBank/DDBJ whole genome shotgun (WGS) entry which is preliminary data.</text>
</comment>
<dbReference type="PANTHER" id="PTHR33908">
    <property type="entry name" value="MANNOSYLTRANSFERASE YKCB-RELATED"/>
    <property type="match status" value="1"/>
</dbReference>
<feature type="transmembrane region" description="Helical" evidence="8">
    <location>
        <begin position="296"/>
        <end position="317"/>
    </location>
</feature>
<keyword evidence="5 8" id="KW-0812">Transmembrane</keyword>
<evidence type="ECO:0000259" key="9">
    <source>
        <dbReference type="Pfam" id="PF13231"/>
    </source>
</evidence>
<proteinExistence type="predicted"/>
<dbReference type="Pfam" id="PF13231">
    <property type="entry name" value="PMT_2"/>
    <property type="match status" value="1"/>
</dbReference>
<evidence type="ECO:0000256" key="7">
    <source>
        <dbReference type="ARBA" id="ARBA00023136"/>
    </source>
</evidence>
<evidence type="ECO:0000256" key="1">
    <source>
        <dbReference type="ARBA" id="ARBA00004651"/>
    </source>
</evidence>
<evidence type="ECO:0000256" key="5">
    <source>
        <dbReference type="ARBA" id="ARBA00022692"/>
    </source>
</evidence>
<evidence type="ECO:0000256" key="6">
    <source>
        <dbReference type="ARBA" id="ARBA00022989"/>
    </source>
</evidence>
<keyword evidence="6 8" id="KW-1133">Transmembrane helix</keyword>
<gene>
    <name evidence="10" type="ORF">EGH24_00790</name>
</gene>
<feature type="transmembrane region" description="Helical" evidence="8">
    <location>
        <begin position="154"/>
        <end position="170"/>
    </location>
</feature>
<keyword evidence="4" id="KW-0808">Transferase</keyword>
<keyword evidence="2" id="KW-1003">Cell membrane</keyword>
<organism evidence="10 11">
    <name type="scientific">Halonotius terrestris</name>
    <dbReference type="NCBI Taxonomy" id="2487750"/>
    <lineage>
        <taxon>Archaea</taxon>
        <taxon>Methanobacteriati</taxon>
        <taxon>Methanobacteriota</taxon>
        <taxon>Stenosarchaea group</taxon>
        <taxon>Halobacteria</taxon>
        <taxon>Halobacteriales</taxon>
        <taxon>Haloferacaceae</taxon>
        <taxon>Halonotius</taxon>
    </lineage>
</organism>
<evidence type="ECO:0000256" key="3">
    <source>
        <dbReference type="ARBA" id="ARBA00022676"/>
    </source>
</evidence>
<dbReference type="RefSeq" id="WP_142978276.1">
    <property type="nucleotide sequence ID" value="NZ_RKLU01000001.1"/>
</dbReference>
<dbReference type="InterPro" id="IPR050297">
    <property type="entry name" value="LipidA_mod_glycosyltrf_83"/>
</dbReference>
<feature type="transmembrane region" description="Helical" evidence="8">
    <location>
        <begin position="329"/>
        <end position="347"/>
    </location>
</feature>
<dbReference type="AlphaFoldDB" id="A0A8J8PDK7"/>
<protein>
    <recommendedName>
        <fullName evidence="9">Glycosyltransferase RgtA/B/C/D-like domain-containing protein</fullName>
    </recommendedName>
</protein>
<comment type="subcellular location">
    <subcellularLocation>
        <location evidence="1">Cell membrane</location>
        <topology evidence="1">Multi-pass membrane protein</topology>
    </subcellularLocation>
</comment>
<feature type="transmembrane region" description="Helical" evidence="8">
    <location>
        <begin position="230"/>
        <end position="250"/>
    </location>
</feature>
<feature type="transmembrane region" description="Helical" evidence="8">
    <location>
        <begin position="195"/>
        <end position="214"/>
    </location>
</feature>
<dbReference type="InterPro" id="IPR038731">
    <property type="entry name" value="RgtA/B/C-like"/>
</dbReference>
<dbReference type="GO" id="GO:0005886">
    <property type="term" value="C:plasma membrane"/>
    <property type="evidence" value="ECO:0007669"/>
    <property type="project" value="UniProtKB-SubCell"/>
</dbReference>
<dbReference type="OrthoDB" id="114973at2157"/>
<name>A0A8J8PDK7_9EURY</name>
<feature type="transmembrane region" description="Helical" evidence="8">
    <location>
        <begin position="353"/>
        <end position="371"/>
    </location>
</feature>
<reference evidence="10" key="1">
    <citation type="submission" date="2019-02" db="EMBL/GenBank/DDBJ databases">
        <title>Halonotius sp. a new haloarchaeum isolated from saline soil.</title>
        <authorList>
            <person name="Duran-Viseras A."/>
            <person name="Sanchez-Porro C."/>
            <person name="Ventosa A."/>
        </authorList>
    </citation>
    <scope>NUCLEOTIDE SEQUENCE</scope>
    <source>
        <strain evidence="10">F15B</strain>
    </source>
</reference>
<evidence type="ECO:0000313" key="10">
    <source>
        <dbReference type="EMBL" id="TQQ83370.1"/>
    </source>
</evidence>
<feature type="transmembrane region" description="Helical" evidence="8">
    <location>
        <begin position="89"/>
        <end position="118"/>
    </location>
</feature>